<gene>
    <name evidence="2" type="ORF">DVS81_12180</name>
</gene>
<keyword evidence="2" id="KW-0675">Receptor</keyword>
<dbReference type="EMBL" id="QPGA01000023">
    <property type="protein sequence ID" value="RDE50226.1"/>
    <property type="molecule type" value="Genomic_DNA"/>
</dbReference>
<name>A0A369XMX8_9PROT</name>
<dbReference type="InterPro" id="IPR035897">
    <property type="entry name" value="Toll_tir_struct_dom_sf"/>
</dbReference>
<dbReference type="Proteomes" id="UP000253831">
    <property type="component" value="Unassembled WGS sequence"/>
</dbReference>
<accession>A0A369XMX8</accession>
<feature type="domain" description="TIR" evidence="1">
    <location>
        <begin position="103"/>
        <end position="208"/>
    </location>
</feature>
<proteinExistence type="predicted"/>
<dbReference type="InterPro" id="IPR000157">
    <property type="entry name" value="TIR_dom"/>
</dbReference>
<comment type="caution">
    <text evidence="2">The sequence shown here is derived from an EMBL/GenBank/DDBJ whole genome shotgun (WGS) entry which is preliminary data.</text>
</comment>
<dbReference type="Pfam" id="PF13676">
    <property type="entry name" value="TIR_2"/>
    <property type="match status" value="1"/>
</dbReference>
<organism evidence="2 3">
    <name type="scientific">Candidatus Accumulibacter meliphilus</name>
    <dbReference type="NCBI Taxonomy" id="2211374"/>
    <lineage>
        <taxon>Bacteria</taxon>
        <taxon>Pseudomonadati</taxon>
        <taxon>Pseudomonadota</taxon>
        <taxon>Betaproteobacteria</taxon>
        <taxon>Candidatus Accumulibacter</taxon>
    </lineage>
</organism>
<evidence type="ECO:0000313" key="3">
    <source>
        <dbReference type="Proteomes" id="UP000253831"/>
    </source>
</evidence>
<sequence length="380" mass="42200">MTFIIRGISTVMTVRSMPGHGQHPGVETDFRRYRQPGAKKTENFSALSPSQRRPGNLLLLARHQSPSPGLSICKCSRIICTRQPNPPYPRLMPTRAVPERFLVAFSLAGEQRELVLAIAEAVENRLGRGSVFLDEWFEHYIAGDDADLKLQEIYGRRCELAVVCVSERYGSKPWTQAEHQAIRARNMKCSAAAEKRERDAILPIRVGDGEVAGILFNAIVPDVRGRSAAESAELIIARLHLLRPDLEALSASAPPGPAWPKTPSPLSWPMANHSGAREAFGQLLTSNVLGRLLRIRGVSETGKSHITRQMLANVLPIADIACGRFDFKGTTDMDREVRAFVQDLGVTTPPSTPRLHERFDQILDALRQRARPTLLIFDPR</sequence>
<dbReference type="AlphaFoldDB" id="A0A369XMX8"/>
<protein>
    <submittedName>
        <fullName evidence="2">Toll/interleukin-1 receptor domain-containing protein</fullName>
    </submittedName>
</protein>
<reference evidence="2 3" key="1">
    <citation type="submission" date="2018-05" db="EMBL/GenBank/DDBJ databases">
        <title>Integrated omic analyses show evidence that a Ca. Accumulibacter phosphatis strain performs denitrification under micro-aerobic conditions.</title>
        <authorList>
            <person name="Camejo P.Y."/>
            <person name="Katherine M.D."/>
            <person name="Daniel N.R."/>
        </authorList>
    </citation>
    <scope>NUCLEOTIDE SEQUENCE [LARGE SCALE GENOMIC DNA]</scope>
    <source>
        <strain evidence="2">UW-LDO-IC</strain>
    </source>
</reference>
<evidence type="ECO:0000313" key="2">
    <source>
        <dbReference type="EMBL" id="RDE50226.1"/>
    </source>
</evidence>
<dbReference type="GO" id="GO:0007165">
    <property type="term" value="P:signal transduction"/>
    <property type="evidence" value="ECO:0007669"/>
    <property type="project" value="InterPro"/>
</dbReference>
<evidence type="ECO:0000259" key="1">
    <source>
        <dbReference type="Pfam" id="PF13676"/>
    </source>
</evidence>
<dbReference type="Gene3D" id="3.40.50.10140">
    <property type="entry name" value="Toll/interleukin-1 receptor homology (TIR) domain"/>
    <property type="match status" value="1"/>
</dbReference>